<protein>
    <recommendedName>
        <fullName evidence="5">Lipoprotein</fullName>
    </recommendedName>
</protein>
<evidence type="ECO:0000256" key="1">
    <source>
        <dbReference type="SAM" id="MobiDB-lite"/>
    </source>
</evidence>
<dbReference type="AlphaFoldDB" id="A0A4Q7ZC61"/>
<keyword evidence="4" id="KW-1185">Reference proteome</keyword>
<reference evidence="3 4" key="1">
    <citation type="submission" date="2019-02" db="EMBL/GenBank/DDBJ databases">
        <title>Genomic Encyclopedia of Type Strains, Phase IV (KMG-IV): sequencing the most valuable type-strain genomes for metagenomic binning, comparative biology and taxonomic classification.</title>
        <authorList>
            <person name="Goeker M."/>
        </authorList>
    </citation>
    <scope>NUCLEOTIDE SEQUENCE [LARGE SCALE GENOMIC DNA]</scope>
    <source>
        <strain evidence="3 4">DSM 105135</strain>
    </source>
</reference>
<evidence type="ECO:0000256" key="2">
    <source>
        <dbReference type="SAM" id="SignalP"/>
    </source>
</evidence>
<feature type="compositionally biased region" description="Pro residues" evidence="1">
    <location>
        <begin position="20"/>
        <end position="34"/>
    </location>
</feature>
<accession>A0A4Q7ZC61</accession>
<sequence length="82" mass="8760">MRRELCLLLLAAALSACGKEPPPPAPKVETPPPAADTGRAETRALNNLDGVGYNGEAIRNKVDGAMNATDDYNKHMQEQADQ</sequence>
<gene>
    <name evidence="3" type="ORF">EV700_0023</name>
</gene>
<name>A0A4Q7ZC61_9GAMM</name>
<evidence type="ECO:0000313" key="4">
    <source>
        <dbReference type="Proteomes" id="UP000292423"/>
    </source>
</evidence>
<comment type="caution">
    <text evidence="3">The sequence shown here is derived from an EMBL/GenBank/DDBJ whole genome shotgun (WGS) entry which is preliminary data.</text>
</comment>
<organism evidence="3 4">
    <name type="scientific">Fluviicoccus keumensis</name>
    <dbReference type="NCBI Taxonomy" id="1435465"/>
    <lineage>
        <taxon>Bacteria</taxon>
        <taxon>Pseudomonadati</taxon>
        <taxon>Pseudomonadota</taxon>
        <taxon>Gammaproteobacteria</taxon>
        <taxon>Moraxellales</taxon>
        <taxon>Moraxellaceae</taxon>
        <taxon>Fluviicoccus</taxon>
    </lineage>
</organism>
<dbReference type="EMBL" id="SHKX01000001">
    <property type="protein sequence ID" value="RZU48232.1"/>
    <property type="molecule type" value="Genomic_DNA"/>
</dbReference>
<evidence type="ECO:0000313" key="3">
    <source>
        <dbReference type="EMBL" id="RZU48232.1"/>
    </source>
</evidence>
<dbReference type="PROSITE" id="PS51257">
    <property type="entry name" value="PROKAR_LIPOPROTEIN"/>
    <property type="match status" value="1"/>
</dbReference>
<feature type="region of interest" description="Disordered" evidence="1">
    <location>
        <begin position="17"/>
        <end position="38"/>
    </location>
</feature>
<keyword evidence="2" id="KW-0732">Signal</keyword>
<dbReference type="Proteomes" id="UP000292423">
    <property type="component" value="Unassembled WGS sequence"/>
</dbReference>
<feature type="signal peptide" evidence="2">
    <location>
        <begin position="1"/>
        <end position="18"/>
    </location>
</feature>
<feature type="chain" id="PRO_5020460943" description="Lipoprotein" evidence="2">
    <location>
        <begin position="19"/>
        <end position="82"/>
    </location>
</feature>
<evidence type="ECO:0008006" key="5">
    <source>
        <dbReference type="Google" id="ProtNLM"/>
    </source>
</evidence>
<proteinExistence type="predicted"/>